<keyword evidence="2" id="KW-0812">Transmembrane</keyword>
<reference evidence="4 5" key="1">
    <citation type="submission" date="2023-11" db="EMBL/GenBank/DDBJ databases">
        <title>An acidophilic fungus is an integral part of prey digestion in a carnivorous sundew plant.</title>
        <authorList>
            <person name="Tsai I.J."/>
        </authorList>
    </citation>
    <scope>NUCLEOTIDE SEQUENCE [LARGE SCALE GENOMIC DNA]</scope>
    <source>
        <strain evidence="4">169a</strain>
    </source>
</reference>
<feature type="compositionally biased region" description="Polar residues" evidence="1">
    <location>
        <begin position="179"/>
        <end position="188"/>
    </location>
</feature>
<feature type="compositionally biased region" description="Low complexity" evidence="1">
    <location>
        <begin position="632"/>
        <end position="648"/>
    </location>
</feature>
<dbReference type="PANTHER" id="PTHR35778">
    <property type="entry name" value="SIGNALING MUCIN HKR1-RELATED"/>
    <property type="match status" value="1"/>
</dbReference>
<evidence type="ECO:0000256" key="1">
    <source>
        <dbReference type="SAM" id="MobiDB-lite"/>
    </source>
</evidence>
<organism evidence="4 5">
    <name type="scientific">Acrodontium crateriforme</name>
    <dbReference type="NCBI Taxonomy" id="150365"/>
    <lineage>
        <taxon>Eukaryota</taxon>
        <taxon>Fungi</taxon>
        <taxon>Dikarya</taxon>
        <taxon>Ascomycota</taxon>
        <taxon>Pezizomycotina</taxon>
        <taxon>Dothideomycetes</taxon>
        <taxon>Dothideomycetidae</taxon>
        <taxon>Mycosphaerellales</taxon>
        <taxon>Teratosphaeriaceae</taxon>
        <taxon>Acrodontium</taxon>
    </lineage>
</organism>
<evidence type="ECO:0000313" key="5">
    <source>
        <dbReference type="Proteomes" id="UP001303373"/>
    </source>
</evidence>
<dbReference type="GO" id="GO:0001402">
    <property type="term" value="P:signal transduction involved in filamentous growth"/>
    <property type="evidence" value="ECO:0007669"/>
    <property type="project" value="TreeGrafter"/>
</dbReference>
<dbReference type="EMBL" id="CP138582">
    <property type="protein sequence ID" value="WPG99344.1"/>
    <property type="molecule type" value="Genomic_DNA"/>
</dbReference>
<keyword evidence="3" id="KW-0732">Signal</keyword>
<feature type="compositionally biased region" description="Polar residues" evidence="1">
    <location>
        <begin position="621"/>
        <end position="631"/>
    </location>
</feature>
<keyword evidence="5" id="KW-1185">Reference proteome</keyword>
<accession>A0AAQ3M1Z3</accession>
<dbReference type="GO" id="GO:0007232">
    <property type="term" value="P:osmosensory signaling pathway via Sho1 osmosensor"/>
    <property type="evidence" value="ECO:0007669"/>
    <property type="project" value="InterPro"/>
</dbReference>
<evidence type="ECO:0000313" key="4">
    <source>
        <dbReference type="EMBL" id="WPG99344.1"/>
    </source>
</evidence>
<dbReference type="GO" id="GO:0006972">
    <property type="term" value="P:hyperosmotic response"/>
    <property type="evidence" value="ECO:0007669"/>
    <property type="project" value="TreeGrafter"/>
</dbReference>
<dbReference type="GO" id="GO:0030010">
    <property type="term" value="P:establishment of cell polarity"/>
    <property type="evidence" value="ECO:0007669"/>
    <property type="project" value="TreeGrafter"/>
</dbReference>
<evidence type="ECO:0008006" key="6">
    <source>
        <dbReference type="Google" id="ProtNLM"/>
    </source>
</evidence>
<proteinExistence type="predicted"/>
<feature type="compositionally biased region" description="Low complexity" evidence="1">
    <location>
        <begin position="951"/>
        <end position="968"/>
    </location>
</feature>
<feature type="region of interest" description="Disordered" evidence="1">
    <location>
        <begin position="580"/>
        <end position="648"/>
    </location>
</feature>
<feature type="signal peptide" evidence="3">
    <location>
        <begin position="1"/>
        <end position="26"/>
    </location>
</feature>
<name>A0AAQ3M1Z3_9PEZI</name>
<feature type="compositionally biased region" description="Polar residues" evidence="1">
    <location>
        <begin position="974"/>
        <end position="988"/>
    </location>
</feature>
<dbReference type="GO" id="GO:0031505">
    <property type="term" value="P:fungal-type cell wall organization"/>
    <property type="evidence" value="ECO:0007669"/>
    <property type="project" value="TreeGrafter"/>
</dbReference>
<feature type="compositionally biased region" description="Low complexity" evidence="1">
    <location>
        <begin position="79"/>
        <end position="99"/>
    </location>
</feature>
<dbReference type="GO" id="GO:0005576">
    <property type="term" value="C:extracellular region"/>
    <property type="evidence" value="ECO:0007669"/>
    <property type="project" value="TreeGrafter"/>
</dbReference>
<evidence type="ECO:0000256" key="2">
    <source>
        <dbReference type="SAM" id="Phobius"/>
    </source>
</evidence>
<gene>
    <name evidence="4" type="ORF">R9X50_00215800</name>
</gene>
<sequence length="988" mass="99067">MRSSTASLAAALAVFSVNGPFTTAEAAPARQYEEQERPKYYYPRQVKRQLFSNSTSSFLSAVESSLAAEVSNIISQQTDSSSLDPSSSAEVSASPSSSSVNMDSVIASLISVNELPQTENTVVTTIYTEHQHNNPFAPEIATFTLTYTETSSPASAPTEESAPVFFTGTAPSSVILPTAPSTSPAAVQTSSSSWTHDSRSTYDSTALPSSVVPSSSAVPSSSGFLNSIMNSILESGIIPTASGSGTVSIPVVQPTAASSSDASVSSNSAVASQSASSNGIFQSTVVGLTGTVDQSTATIAAEPTLSTDQSSFSLPISLPPLTGGITLPSSIMSLLPTGVPLSSDSPVVNATSSTPTAVFVSTTSSDVPDISSVVASMSSEASAVQSSVFSDISSIASVSSSVPAAATTAASAALSNLASQISSDLSSILATASGVQSALSSEFSVVLSTVASNVASELSSLIPTTATPSITLTGTAPLTSTTVTGTDGRSSVLPVPIPTSAASAPTYSLSTSGTAVIPISVSKTSNATSGDVSISTSIPLSSGDVSISTSIPLASGITATLNTSGSFPTFLPTLSMNVSSSDSSVHVSSEPTVSTTSSASASLRSSASITMSTATARPSPAVSNSSQPPSTASVAETSSKSLSSASSSSTTAPISIAATGADSATTMMPPTSIVYAPTTPPGTIATAATSSSASQGLPTYMPRLIQPPGGLPEAPSNKTLVQLGFNYGLNYPFVVSTENATSQIFAYLPQGIAYGLSIDQNNVVMNALMPYDTTGSLGYITTLAQAYIPSDMVTSLQQALHSPVGPLYSNPDSPIKTLMGMINVAIPLIPGPALDATTSAGAYNPGATTSSSAGDGAPIGGDSGTSQSVKGSSVGIGIGAVCGAAVYAVAMVYVARRYRQKRRSHQRSSSVEGMPQMREQSTGGMGGYTMAGANGRYSDGRYSDVPSSSVRGSRNSAGTAGGSSSNGRSVREQGISNPITSENSLGWS</sequence>
<feature type="region of interest" description="Disordered" evidence="1">
    <location>
        <begin position="77"/>
        <end position="99"/>
    </location>
</feature>
<feature type="transmembrane region" description="Helical" evidence="2">
    <location>
        <begin position="874"/>
        <end position="895"/>
    </location>
</feature>
<evidence type="ECO:0000256" key="3">
    <source>
        <dbReference type="SAM" id="SignalP"/>
    </source>
</evidence>
<keyword evidence="2" id="KW-1133">Transmembrane helix</keyword>
<feature type="chain" id="PRO_5042829939" description="Basic proline-rich protein" evidence="3">
    <location>
        <begin position="27"/>
        <end position="988"/>
    </location>
</feature>
<feature type="region of interest" description="Disordered" evidence="1">
    <location>
        <begin position="847"/>
        <end position="870"/>
    </location>
</feature>
<feature type="compositionally biased region" description="Low complexity" evidence="1">
    <location>
        <begin position="208"/>
        <end position="218"/>
    </location>
</feature>
<feature type="compositionally biased region" description="Low complexity" evidence="1">
    <location>
        <begin position="580"/>
        <end position="616"/>
    </location>
</feature>
<feature type="region of interest" description="Disordered" evidence="1">
    <location>
        <begin position="899"/>
        <end position="988"/>
    </location>
</feature>
<dbReference type="GO" id="GO:0030427">
    <property type="term" value="C:site of polarized growth"/>
    <property type="evidence" value="ECO:0007669"/>
    <property type="project" value="TreeGrafter"/>
</dbReference>
<dbReference type="PANTHER" id="PTHR35778:SF1">
    <property type="entry name" value="SIGNALING MUCIN HKR1-RELATED"/>
    <property type="match status" value="1"/>
</dbReference>
<dbReference type="InterPro" id="IPR039295">
    <property type="entry name" value="MSB2"/>
</dbReference>
<dbReference type="GO" id="GO:0005034">
    <property type="term" value="F:osmosensor activity"/>
    <property type="evidence" value="ECO:0007669"/>
    <property type="project" value="InterPro"/>
</dbReference>
<dbReference type="AlphaFoldDB" id="A0AAQ3M1Z3"/>
<protein>
    <recommendedName>
        <fullName evidence="6">Basic proline-rich protein</fullName>
    </recommendedName>
</protein>
<dbReference type="GO" id="GO:0005886">
    <property type="term" value="C:plasma membrane"/>
    <property type="evidence" value="ECO:0007669"/>
    <property type="project" value="InterPro"/>
</dbReference>
<feature type="region of interest" description="Disordered" evidence="1">
    <location>
        <begin position="178"/>
        <end position="218"/>
    </location>
</feature>
<keyword evidence="2" id="KW-0472">Membrane</keyword>
<dbReference type="GO" id="GO:0009986">
    <property type="term" value="C:cell surface"/>
    <property type="evidence" value="ECO:0007669"/>
    <property type="project" value="TreeGrafter"/>
</dbReference>
<dbReference type="Proteomes" id="UP001303373">
    <property type="component" value="Chromosome 3"/>
</dbReference>